<dbReference type="AlphaFoldDB" id="A0A814ZDX0"/>
<name>A0A814ZDX0_9BILA</name>
<comment type="caution">
    <text evidence="1">The sequence shown here is derived from an EMBL/GenBank/DDBJ whole genome shotgun (WGS) entry which is preliminary data.</text>
</comment>
<evidence type="ECO:0000313" key="1">
    <source>
        <dbReference type="EMBL" id="CAF1243954.1"/>
    </source>
</evidence>
<proteinExistence type="predicted"/>
<dbReference type="Gene3D" id="3.10.20.90">
    <property type="entry name" value="Phosphatidylinositol 3-kinase Catalytic Subunit, Chain A, domain 1"/>
    <property type="match status" value="1"/>
</dbReference>
<reference evidence="1" key="1">
    <citation type="submission" date="2021-02" db="EMBL/GenBank/DDBJ databases">
        <authorList>
            <person name="Nowell W R."/>
        </authorList>
    </citation>
    <scope>NUCLEOTIDE SEQUENCE</scope>
</reference>
<accession>A0A814ZDX0</accession>
<gene>
    <name evidence="1" type="ORF">CJN711_LOCUS14139</name>
</gene>
<evidence type="ECO:0000313" key="2">
    <source>
        <dbReference type="Proteomes" id="UP000663855"/>
    </source>
</evidence>
<dbReference type="EMBL" id="CAJNOV010006323">
    <property type="protein sequence ID" value="CAF1243954.1"/>
    <property type="molecule type" value="Genomic_DNA"/>
</dbReference>
<dbReference type="Proteomes" id="UP000663855">
    <property type="component" value="Unassembled WGS sequence"/>
</dbReference>
<sequence length="251" mass="28660">MKKQRSQMRPNSRKPTKDIVLIELDIKCSCPQSTSNENAAIQFTRRYLRCQSSMSIRILRLLIERILLYSPTTQVSIFDSHDRLLKDSDRLRSLKRICSSSPSYCIPIRFALMNNVTSFANCSCLSPSIEFNSSSSSLPTIIRQESIEQILSTCSIISQIPSLPSRLLSLSSQNFSNNPMNFSYSQNNTSLKFIDSNQNMQLINQRISEFGDISSTLMKRKQYDEPKTIISEISLDIPLDLTIKKHCNSLR</sequence>
<organism evidence="1 2">
    <name type="scientific">Rotaria magnacalcarata</name>
    <dbReference type="NCBI Taxonomy" id="392030"/>
    <lineage>
        <taxon>Eukaryota</taxon>
        <taxon>Metazoa</taxon>
        <taxon>Spiralia</taxon>
        <taxon>Gnathifera</taxon>
        <taxon>Rotifera</taxon>
        <taxon>Eurotatoria</taxon>
        <taxon>Bdelloidea</taxon>
        <taxon>Philodinida</taxon>
        <taxon>Philodinidae</taxon>
        <taxon>Rotaria</taxon>
    </lineage>
</organism>
<protein>
    <submittedName>
        <fullName evidence="1">Uncharacterized protein</fullName>
    </submittedName>
</protein>